<dbReference type="PANTHER" id="PTHR47786:SF2">
    <property type="entry name" value="GLYCOSYL HYDROLASE FAMILY 13 CATALYTIC DOMAIN-CONTAINING PROTEIN"/>
    <property type="match status" value="1"/>
</dbReference>
<dbReference type="InterPro" id="IPR006047">
    <property type="entry name" value="GH13_cat_dom"/>
</dbReference>
<dbReference type="EC" id="2.4.99.16" evidence="4"/>
<organism evidence="7 8">
    <name type="scientific">Rhodoplanes roseus</name>
    <dbReference type="NCBI Taxonomy" id="29409"/>
    <lineage>
        <taxon>Bacteria</taxon>
        <taxon>Pseudomonadati</taxon>
        <taxon>Pseudomonadota</taxon>
        <taxon>Alphaproteobacteria</taxon>
        <taxon>Hyphomicrobiales</taxon>
        <taxon>Nitrobacteraceae</taxon>
        <taxon>Rhodoplanes</taxon>
    </lineage>
</organism>
<accession>A0A327KXE0</accession>
<keyword evidence="3 4" id="KW-0119">Carbohydrate metabolism</keyword>
<dbReference type="RefSeq" id="WP_111420912.1">
    <property type="nucleotide sequence ID" value="NZ_NPEX01000173.1"/>
</dbReference>
<evidence type="ECO:0000256" key="3">
    <source>
        <dbReference type="ARBA" id="ARBA00023277"/>
    </source>
</evidence>
<dbReference type="HAMAP" id="MF_02124">
    <property type="entry name" value="GlgE"/>
    <property type="match status" value="1"/>
</dbReference>
<gene>
    <name evidence="4" type="primary">glgE</name>
    <name evidence="7" type="ORF">CH341_20785</name>
</gene>
<feature type="site" description="Transition state stabilizer" evidence="4">
    <location>
        <position position="487"/>
    </location>
</feature>
<evidence type="ECO:0000256" key="2">
    <source>
        <dbReference type="ARBA" id="ARBA00022679"/>
    </source>
</evidence>
<dbReference type="CDD" id="cd11344">
    <property type="entry name" value="AmyAc_GlgE_like"/>
    <property type="match status" value="1"/>
</dbReference>
<dbReference type="InterPro" id="IPR013783">
    <property type="entry name" value="Ig-like_fold"/>
</dbReference>
<feature type="binding site" evidence="4">
    <location>
        <position position="364"/>
    </location>
    <ligand>
        <name>alpha-maltose 1-phosphate</name>
        <dbReference type="ChEBI" id="CHEBI:63576"/>
    </ligand>
</feature>
<dbReference type="PANTHER" id="PTHR47786">
    <property type="entry name" value="ALPHA-1,4-GLUCAN:MALTOSE-1-PHOSPHATE MALTOSYLTRANSFERASE"/>
    <property type="match status" value="1"/>
</dbReference>
<feature type="binding site" evidence="4">
    <location>
        <begin position="541"/>
        <end position="542"/>
    </location>
    <ligand>
        <name>alpha-maltose 1-phosphate</name>
        <dbReference type="ChEBI" id="CHEBI:63576"/>
    </ligand>
</feature>
<evidence type="ECO:0000256" key="4">
    <source>
        <dbReference type="HAMAP-Rule" id="MF_02124"/>
    </source>
</evidence>
<comment type="catalytic activity">
    <reaction evidence="4">
        <text>alpha-maltose 1-phosphate + [(1-&gt;4)-alpha-D-glucosyl](n) = [(1-&gt;4)-alpha-D-glucosyl](n+2) + phosphate</text>
        <dbReference type="Rhea" id="RHEA:42692"/>
        <dbReference type="Rhea" id="RHEA-COMP:9584"/>
        <dbReference type="Rhea" id="RHEA-COMP:10183"/>
        <dbReference type="ChEBI" id="CHEBI:15444"/>
        <dbReference type="ChEBI" id="CHEBI:43474"/>
        <dbReference type="ChEBI" id="CHEBI:63576"/>
        <dbReference type="EC" id="2.4.99.16"/>
    </reaction>
</comment>
<evidence type="ECO:0000256" key="5">
    <source>
        <dbReference type="SAM" id="MobiDB-lite"/>
    </source>
</evidence>
<evidence type="ECO:0000313" key="8">
    <source>
        <dbReference type="Proteomes" id="UP000249130"/>
    </source>
</evidence>
<reference evidence="7 8" key="1">
    <citation type="submission" date="2017-07" db="EMBL/GenBank/DDBJ databases">
        <title>Draft Genome Sequences of Select Purple Nonsulfur Bacteria.</title>
        <authorList>
            <person name="Lasarre B."/>
            <person name="Mckinlay J.B."/>
        </authorList>
    </citation>
    <scope>NUCLEOTIDE SEQUENCE [LARGE SCALE GENOMIC DNA]</scope>
    <source>
        <strain evidence="7 8">DSM 5909</strain>
    </source>
</reference>
<comment type="function">
    <text evidence="4">Maltosyltransferase that uses maltose 1-phosphate (M1P) as the sugar donor to elongate linear or branched alpha-(1-&gt;4)-glucans. Is involved in a branched alpha-glucan biosynthetic pathway from trehalose, together with TreS, Mak and GlgB.</text>
</comment>
<dbReference type="Gene3D" id="3.20.20.80">
    <property type="entry name" value="Glycosidases"/>
    <property type="match status" value="1"/>
</dbReference>
<keyword evidence="2 4" id="KW-0808">Transferase</keyword>
<dbReference type="Gene3D" id="1.20.58.80">
    <property type="entry name" value="Phosphotransferase system, lactose/cellobiose-type IIA subunit"/>
    <property type="match status" value="1"/>
</dbReference>
<sequence>MNFPRAPRSTVTYEPHLPTAPDATPLESDVFQRRFFIEDVFPTIDAGRFAVKRVVGEPVDVWADIFRDGHEVTAAALRWRREGERGWRTAPLVPAENDRWHGIFVPIEIGRHVFVVEAWTAGFATWRRDTLAKQKAGIDITLELKEGRELVAAALPKAGDAAGRLQAALNMFGTAGDARPLLAEDLAAAMSTVEPRPDLTWSQAFPMMIERPRARAGAWYELFPRSQTDDAARHGTFDDVIARLPDVSGMGFDVLYFPPIHPIGGKNRKGKNNSLKAAPDDPGSPYAIGAAEGGHDAVHPQLGTLADFRRLVAAARSHGLEIALDFATQCSPDHPWIKAHPDWFRWRPDGSMKYAENPPKKYEDITNPDFYCTERVALWQALRDVVLFWAEQGVRIFRVDNPHTKPFPFWEWMIREVQTRFPDAIFLSEAFTRPKVMKALAKLGFSQSYTYFTWRTGKDEISAYMAELTRHPEREFYRPNFFVNTPDILPLHLQSGEPWMFKSRVALAAMLSGSYGVYSGFELLEHDPVAPGKEEYLDSEKYEIKPRDWNAPGNIKSYITQLNAIRRANPALQQTSNFGFVQVDDPAVLGFVKESVAHDNVVAGAIALAPGLHDVWFHFGDLRIGPEGARRPVRAVENLVTGEWRLVEWGGVRLAIDPAQDPTVLLRCVA</sequence>
<dbReference type="InterPro" id="IPR021828">
    <property type="entry name" value="GlgE_dom_N/S"/>
</dbReference>
<evidence type="ECO:0000259" key="6">
    <source>
        <dbReference type="SMART" id="SM00642"/>
    </source>
</evidence>
<dbReference type="Proteomes" id="UP000249130">
    <property type="component" value="Unassembled WGS sequence"/>
</dbReference>
<proteinExistence type="inferred from homology"/>
<dbReference type="GO" id="GO:0030979">
    <property type="term" value="P:alpha-glucan biosynthetic process"/>
    <property type="evidence" value="ECO:0007669"/>
    <property type="project" value="UniProtKB-UniRule"/>
</dbReference>
<dbReference type="SMART" id="SM00642">
    <property type="entry name" value="Aamy"/>
    <property type="match status" value="1"/>
</dbReference>
<dbReference type="GO" id="GO:0016758">
    <property type="term" value="F:hexosyltransferase activity"/>
    <property type="evidence" value="ECO:0007669"/>
    <property type="project" value="UniProtKB-UniRule"/>
</dbReference>
<dbReference type="OrthoDB" id="9805159at2"/>
<dbReference type="Pfam" id="PF11896">
    <property type="entry name" value="GlgE_dom_N_S"/>
    <property type="match status" value="1"/>
</dbReference>
<comment type="subunit">
    <text evidence="4">Homodimer.</text>
</comment>
<evidence type="ECO:0000313" key="7">
    <source>
        <dbReference type="EMBL" id="RAI41882.1"/>
    </source>
</evidence>
<dbReference type="Gene3D" id="2.60.40.10">
    <property type="entry name" value="Immunoglobulins"/>
    <property type="match status" value="1"/>
</dbReference>
<keyword evidence="1 4" id="KW-0328">Glycosyltransferase</keyword>
<comment type="caution">
    <text evidence="7">The sequence shown here is derived from an EMBL/GenBank/DDBJ whole genome shotgun (WGS) entry which is preliminary data.</text>
</comment>
<keyword evidence="8" id="KW-1185">Reference proteome</keyword>
<dbReference type="SUPFAM" id="SSF51445">
    <property type="entry name" value="(Trans)glycosidases"/>
    <property type="match status" value="1"/>
</dbReference>
<dbReference type="AlphaFoldDB" id="A0A327KXE0"/>
<feature type="domain" description="Glycosyl hydrolase family 13 catalytic" evidence="6">
    <location>
        <begin position="217"/>
        <end position="566"/>
    </location>
</feature>
<feature type="active site" description="Proton donor" evidence="4">
    <location>
        <position position="429"/>
    </location>
</feature>
<feature type="binding site" evidence="4">
    <location>
        <position position="401"/>
    </location>
    <ligand>
        <name>alpha-maltose 1-phosphate</name>
        <dbReference type="ChEBI" id="CHEBI:63576"/>
    </ligand>
</feature>
<feature type="active site" description="Nucleophile" evidence="4">
    <location>
        <position position="400"/>
    </location>
</feature>
<feature type="binding site" evidence="4">
    <location>
        <position position="269"/>
    </location>
    <ligand>
        <name>alpha-maltose 1-phosphate</name>
        <dbReference type="ChEBI" id="CHEBI:63576"/>
    </ligand>
</feature>
<dbReference type="GO" id="GO:0004553">
    <property type="term" value="F:hydrolase activity, hydrolyzing O-glycosyl compounds"/>
    <property type="evidence" value="ECO:0007669"/>
    <property type="project" value="InterPro"/>
</dbReference>
<feature type="binding site" evidence="4">
    <location>
        <position position="329"/>
    </location>
    <ligand>
        <name>alpha-maltose 1-phosphate</name>
        <dbReference type="ChEBI" id="CHEBI:63576"/>
    </ligand>
</feature>
<feature type="region of interest" description="Disordered" evidence="5">
    <location>
        <begin position="267"/>
        <end position="292"/>
    </location>
</feature>
<name>A0A327KXE0_9BRAD</name>
<evidence type="ECO:0000256" key="1">
    <source>
        <dbReference type="ARBA" id="ARBA00022676"/>
    </source>
</evidence>
<dbReference type="InterPro" id="IPR026585">
    <property type="entry name" value="GlgE"/>
</dbReference>
<dbReference type="InterPro" id="IPR017853">
    <property type="entry name" value="GH"/>
</dbReference>
<dbReference type="EMBL" id="NPEX01000173">
    <property type="protein sequence ID" value="RAI41882.1"/>
    <property type="molecule type" value="Genomic_DNA"/>
</dbReference>
<protein>
    <recommendedName>
        <fullName evidence="4">Alpha-1,4-glucan:maltose-1-phosphate maltosyltransferase</fullName>
        <shortName evidence="4">GMPMT</shortName>
        <ecNumber evidence="4">2.4.99.16</ecNumber>
    </recommendedName>
    <alternativeName>
        <fullName evidence="4">(1-&gt;4)-alpha-D-glucan:maltose-1-phosphate alpha-D-maltosyltransferase</fullName>
    </alternativeName>
</protein>
<comment type="similarity">
    <text evidence="4">Belongs to the glycosyl hydrolase 13 family. GlgE subfamily.</text>
</comment>